<protein>
    <submittedName>
        <fullName evidence="3">PBSX family phage terminase large subunit</fullName>
    </submittedName>
</protein>
<dbReference type="NCBIfam" id="TIGR01547">
    <property type="entry name" value="phage_term_2"/>
    <property type="match status" value="1"/>
</dbReference>
<dbReference type="InterPro" id="IPR052380">
    <property type="entry name" value="Viral_DNA_packaging_terminase"/>
</dbReference>
<accession>A0A2A8BSV5</accession>
<dbReference type="PANTHER" id="PTHR39184:SF1">
    <property type="entry name" value="PBSX PHAGE TERMINASE LARGE SUBUNIT"/>
    <property type="match status" value="1"/>
</dbReference>
<dbReference type="Gene3D" id="3.40.50.300">
    <property type="entry name" value="P-loop containing nucleotide triphosphate hydrolases"/>
    <property type="match status" value="1"/>
</dbReference>
<dbReference type="RefSeq" id="WP_098102092.1">
    <property type="nucleotide sequence ID" value="NZ_NUDL01000020.1"/>
</dbReference>
<gene>
    <name evidence="3" type="ORF">CN611_07435</name>
</gene>
<evidence type="ECO:0000313" key="3">
    <source>
        <dbReference type="EMBL" id="PEM57634.1"/>
    </source>
</evidence>
<evidence type="ECO:0000259" key="1">
    <source>
        <dbReference type="Pfam" id="PF04466"/>
    </source>
</evidence>
<dbReference type="Gene3D" id="3.30.420.280">
    <property type="match status" value="1"/>
</dbReference>
<dbReference type="GO" id="GO:0016887">
    <property type="term" value="F:ATP hydrolysis activity"/>
    <property type="evidence" value="ECO:0007669"/>
    <property type="project" value="InterPro"/>
</dbReference>
<comment type="caution">
    <text evidence="3">The sequence shown here is derived from an EMBL/GenBank/DDBJ whole genome shotgun (WGS) entry which is preliminary data.</text>
</comment>
<evidence type="ECO:0000259" key="2">
    <source>
        <dbReference type="Pfam" id="PF17288"/>
    </source>
</evidence>
<dbReference type="InterPro" id="IPR035413">
    <property type="entry name" value="Terminase_L_C"/>
</dbReference>
<reference evidence="3 4" key="1">
    <citation type="submission" date="2017-09" db="EMBL/GenBank/DDBJ databases">
        <title>Large-scale bioinformatics analysis of Bacillus genomes uncovers conserved roles of natural products in bacterial physiology.</title>
        <authorList>
            <consortium name="Agbiome Team Llc"/>
            <person name="Bleich R.M."/>
            <person name="Grubbs K.J."/>
            <person name="Santa Maria K.C."/>
            <person name="Allen S.E."/>
            <person name="Farag S."/>
            <person name="Shank E.A."/>
            <person name="Bowers A."/>
        </authorList>
    </citation>
    <scope>NUCLEOTIDE SEQUENCE [LARGE SCALE GENOMIC DNA]</scope>
    <source>
        <strain evidence="3 4">AFS010764</strain>
    </source>
</reference>
<feature type="domain" description="Phage terminase large subunit N-terminal" evidence="1">
    <location>
        <begin position="30"/>
        <end position="241"/>
    </location>
</feature>
<name>A0A2A8BSV5_9BACI</name>
<dbReference type="InterPro" id="IPR027417">
    <property type="entry name" value="P-loop_NTPase"/>
</dbReference>
<dbReference type="HAMAP" id="MF_04145">
    <property type="entry name" value="TERL_SPP1"/>
    <property type="match status" value="1"/>
</dbReference>
<dbReference type="Proteomes" id="UP000220621">
    <property type="component" value="Unassembled WGS sequence"/>
</dbReference>
<dbReference type="EMBL" id="NUDL01000020">
    <property type="protein sequence ID" value="PEM57634.1"/>
    <property type="molecule type" value="Genomic_DNA"/>
</dbReference>
<dbReference type="Pfam" id="PF04466">
    <property type="entry name" value="Terminase_3"/>
    <property type="match status" value="1"/>
</dbReference>
<dbReference type="GO" id="GO:0004519">
    <property type="term" value="F:endonuclease activity"/>
    <property type="evidence" value="ECO:0007669"/>
    <property type="project" value="InterPro"/>
</dbReference>
<dbReference type="AlphaFoldDB" id="A0A2A8BSV5"/>
<proteinExistence type="inferred from homology"/>
<feature type="domain" description="Phage terminase large subunit C-terminal" evidence="2">
    <location>
        <begin position="274"/>
        <end position="418"/>
    </location>
</feature>
<sequence>MTNIVKISNVISPAFREFWIESKKKERLRYVLKGGRASGKSFHIPFRILMDIMEYPISFLVLRKVQNTITQSVFEQIKEAMNIMGVSHLFRCIPSRLLIEYKPRGNKIYFRGCEDPERIKSIKDADFPLMGMWVEELGEFKTEDEVTVIENSVLRGEFDIHPEMNRKVPNYKYSFFYSYNPPKRRGHWLNKKYNSSFIADNTYVHHSTYLDNPHLTPAFYEEAENVKKRNPLKYRWEYMGEAIGAGVVPFDNLNIRAITDDEIRWFDNIRQGIDWGYGVDPVSFGRMHYDKTRRRLYIFDEFYGVQKSNRELAAWINKRMYNMEIITVDSAEPKSIDEMKIEHGIRRIRGAKKGAGSVEYGEKWLADLDEIIIDPVRCPNTAREFENIDYETDRDGNPKPRLQDKDNHTIDMVRYAMEEDMKKGGKIRTMSKSKLGL</sequence>
<dbReference type="Pfam" id="PF17288">
    <property type="entry name" value="Terminase_3C"/>
    <property type="match status" value="1"/>
</dbReference>
<organism evidence="3 4">
    <name type="scientific">Bacillus wiedmannii</name>
    <dbReference type="NCBI Taxonomy" id="1890302"/>
    <lineage>
        <taxon>Bacteria</taxon>
        <taxon>Bacillati</taxon>
        <taxon>Bacillota</taxon>
        <taxon>Bacilli</taxon>
        <taxon>Bacillales</taxon>
        <taxon>Bacillaceae</taxon>
        <taxon>Bacillus</taxon>
        <taxon>Bacillus cereus group</taxon>
    </lineage>
</organism>
<dbReference type="GO" id="GO:0005524">
    <property type="term" value="F:ATP binding"/>
    <property type="evidence" value="ECO:0007669"/>
    <property type="project" value="InterPro"/>
</dbReference>
<evidence type="ECO:0000313" key="4">
    <source>
        <dbReference type="Proteomes" id="UP000220621"/>
    </source>
</evidence>
<dbReference type="InterPro" id="IPR044269">
    <property type="entry name" value="Terminase_large_su_SPP1-like"/>
</dbReference>
<dbReference type="InterPro" id="IPR006437">
    <property type="entry name" value="Phage_terminase_lsu"/>
</dbReference>
<dbReference type="PANTHER" id="PTHR39184">
    <property type="match status" value="1"/>
</dbReference>
<dbReference type="InterPro" id="IPR035412">
    <property type="entry name" value="Terminase_L_N"/>
</dbReference>